<evidence type="ECO:0008006" key="3">
    <source>
        <dbReference type="Google" id="ProtNLM"/>
    </source>
</evidence>
<organism evidence="1 2">
    <name type="scientific">Flavobacterium cheonhonense</name>
    <dbReference type="NCBI Taxonomy" id="706185"/>
    <lineage>
        <taxon>Bacteria</taxon>
        <taxon>Pseudomonadati</taxon>
        <taxon>Bacteroidota</taxon>
        <taxon>Flavobacteriia</taxon>
        <taxon>Flavobacteriales</taxon>
        <taxon>Flavobacteriaceae</taxon>
        <taxon>Flavobacterium</taxon>
    </lineage>
</organism>
<name>A0ABP7TPQ7_9FLAO</name>
<evidence type="ECO:0000313" key="2">
    <source>
        <dbReference type="Proteomes" id="UP001500968"/>
    </source>
</evidence>
<gene>
    <name evidence="1" type="ORF">GCM10022386_11490</name>
</gene>
<dbReference type="Proteomes" id="UP001500968">
    <property type="component" value="Unassembled WGS sequence"/>
</dbReference>
<comment type="caution">
    <text evidence="1">The sequence shown here is derived from an EMBL/GenBank/DDBJ whole genome shotgun (WGS) entry which is preliminary data.</text>
</comment>
<evidence type="ECO:0000313" key="1">
    <source>
        <dbReference type="EMBL" id="GAA4029423.1"/>
    </source>
</evidence>
<protein>
    <recommendedName>
        <fullName evidence="3">Hydrolase</fullName>
    </recommendedName>
</protein>
<keyword evidence="2" id="KW-1185">Reference proteome</keyword>
<accession>A0ABP7TPQ7</accession>
<dbReference type="EMBL" id="BAABCR010000013">
    <property type="protein sequence ID" value="GAA4029423.1"/>
    <property type="molecule type" value="Genomic_DNA"/>
</dbReference>
<reference evidence="2" key="1">
    <citation type="journal article" date="2019" name="Int. J. Syst. Evol. Microbiol.">
        <title>The Global Catalogue of Microorganisms (GCM) 10K type strain sequencing project: providing services to taxonomists for standard genome sequencing and annotation.</title>
        <authorList>
            <consortium name="The Broad Institute Genomics Platform"/>
            <consortium name="The Broad Institute Genome Sequencing Center for Infectious Disease"/>
            <person name="Wu L."/>
            <person name="Ma J."/>
        </authorList>
    </citation>
    <scope>NUCLEOTIDE SEQUENCE [LARGE SCALE GENOMIC DNA]</scope>
    <source>
        <strain evidence="2">JCM 17064</strain>
    </source>
</reference>
<proteinExistence type="predicted"/>
<sequence>MNLFTYKYFTGKEKSMQATEEKSEGSVKNDSLKIADLENKLYEANVFSLEYNDRAMNYLNQNDINAFSEKVKQALLAYNDDKEGNKYTDQTKMGEQKFIINKVKLLNHRWIIANYSNGELWGEVLLKYFINEDQTVSFEVMNSYLYSKELN</sequence>